<sequence>MTNPLYPGASAPFTIKAKRLEDGSITAVTNMKSIEAICIHKHTGTEIKKFFYDPTGETKEGYVNFHVPVDKMSITATMSEAETDALEEGTYDMMVVLRYYDARFEGGVRTAKYKALWFTIKKK</sequence>
<dbReference type="Proteomes" id="UP000679220">
    <property type="component" value="Unassembled WGS sequence"/>
</dbReference>
<reference evidence="1" key="1">
    <citation type="journal article" date="2018" name="Int. J. Syst. Evol. Microbiol.">
        <title>Carboxylicivirga sediminis sp. nov., isolated from coastal sediment.</title>
        <authorList>
            <person name="Wang F.Q."/>
            <person name="Ren L.H."/>
            <person name="Zou R.J."/>
            <person name="Sun Y.Z."/>
            <person name="Liu X.J."/>
            <person name="Jiang F."/>
            <person name="Liu L.J."/>
        </authorList>
    </citation>
    <scope>NUCLEOTIDE SEQUENCE</scope>
    <source>
        <strain evidence="1">JR1</strain>
    </source>
</reference>
<accession>A0A941IXG7</accession>
<name>A0A941IXG7_9BACT</name>
<proteinExistence type="predicted"/>
<reference evidence="1" key="2">
    <citation type="submission" date="2021-04" db="EMBL/GenBank/DDBJ databases">
        <authorList>
            <person name="Zhang T."/>
            <person name="Zhang Y."/>
            <person name="Lu D."/>
            <person name="Zuo D."/>
            <person name="Du Z."/>
        </authorList>
    </citation>
    <scope>NUCLEOTIDE SEQUENCE</scope>
    <source>
        <strain evidence="1">JR1</strain>
    </source>
</reference>
<keyword evidence="2" id="KW-1185">Reference proteome</keyword>
<dbReference type="AlphaFoldDB" id="A0A941IXG7"/>
<comment type="caution">
    <text evidence="1">The sequence shown here is derived from an EMBL/GenBank/DDBJ whole genome shotgun (WGS) entry which is preliminary data.</text>
</comment>
<gene>
    <name evidence="1" type="ORF">KDU71_07390</name>
</gene>
<dbReference type="EMBL" id="JAGTAR010000009">
    <property type="protein sequence ID" value="MBR8535379.1"/>
    <property type="molecule type" value="Genomic_DNA"/>
</dbReference>
<evidence type="ECO:0000313" key="1">
    <source>
        <dbReference type="EMBL" id="MBR8535379.1"/>
    </source>
</evidence>
<evidence type="ECO:0000313" key="2">
    <source>
        <dbReference type="Proteomes" id="UP000679220"/>
    </source>
</evidence>
<protein>
    <submittedName>
        <fullName evidence="1">Uncharacterized protein</fullName>
    </submittedName>
</protein>
<organism evidence="1 2">
    <name type="scientific">Carboxylicivirga sediminis</name>
    <dbReference type="NCBI Taxonomy" id="2006564"/>
    <lineage>
        <taxon>Bacteria</taxon>
        <taxon>Pseudomonadati</taxon>
        <taxon>Bacteroidota</taxon>
        <taxon>Bacteroidia</taxon>
        <taxon>Marinilabiliales</taxon>
        <taxon>Marinilabiliaceae</taxon>
        <taxon>Carboxylicivirga</taxon>
    </lineage>
</organism>